<accession>A0ABS6DC20</accession>
<evidence type="ECO:0000313" key="2">
    <source>
        <dbReference type="Proteomes" id="UP000686327"/>
    </source>
</evidence>
<organism evidence="1 2">
    <name type="scientific">Cedecea davisae</name>
    <dbReference type="NCBI Taxonomy" id="158484"/>
    <lineage>
        <taxon>Bacteria</taxon>
        <taxon>Pseudomonadati</taxon>
        <taxon>Pseudomonadota</taxon>
        <taxon>Gammaproteobacteria</taxon>
        <taxon>Enterobacterales</taxon>
        <taxon>Enterobacteriaceae</taxon>
        <taxon>Cedecea</taxon>
    </lineage>
</organism>
<reference evidence="2" key="1">
    <citation type="submission" date="2023-07" db="EMBL/GenBank/DDBJ databases">
        <title>Cedecea davisae an AmpC producer and its therapeutic implications.</title>
        <authorList>
            <person name="Notter J."/>
        </authorList>
    </citation>
    <scope>NUCLEOTIDE SEQUENCE [LARGE SCALE GENOMIC DNA]</scope>
    <source>
        <strain evidence="2">1</strain>
    </source>
</reference>
<gene>
    <name evidence="1" type="ORF">KC222_00025</name>
</gene>
<evidence type="ECO:0000313" key="1">
    <source>
        <dbReference type="EMBL" id="MBU4680399.1"/>
    </source>
</evidence>
<dbReference type="Proteomes" id="UP000686327">
    <property type="component" value="Unassembled WGS sequence"/>
</dbReference>
<protein>
    <submittedName>
        <fullName evidence="1">Uncharacterized protein</fullName>
    </submittedName>
</protein>
<keyword evidence="2" id="KW-1185">Reference proteome</keyword>
<name>A0ABS6DC20_9ENTR</name>
<dbReference type="EMBL" id="JAGRYU010000001">
    <property type="protein sequence ID" value="MBU4680399.1"/>
    <property type="molecule type" value="Genomic_DNA"/>
</dbReference>
<comment type="caution">
    <text evidence="1">The sequence shown here is derived from an EMBL/GenBank/DDBJ whole genome shotgun (WGS) entry which is preliminary data.</text>
</comment>
<dbReference type="RefSeq" id="WP_216374132.1">
    <property type="nucleotide sequence ID" value="NZ_JAGRYT010000002.1"/>
</dbReference>
<proteinExistence type="predicted"/>
<sequence length="165" mass="17550">MAKQLEALIARAKHIVENGGLLARDTSLQLIAALEQSQGDVHEANARNDVKCAQLCKQDEEIATLKQRVAELEDAIRDHSNSTHFCEVCGKDDPCATDDVCRALDNTTTVGASPLAVKLPPEINPGQARSLFSIEIDEDQAGAAADGWNSCLKAIRAAGGTVEGE</sequence>